<dbReference type="HOGENOM" id="CLU_1746874_0_0_9"/>
<keyword evidence="2" id="KW-1185">Reference proteome</keyword>
<dbReference type="RefSeq" id="WP_013485656.1">
    <property type="nucleotide sequence ID" value="NC_014828.1"/>
</dbReference>
<accession>E6U9L9</accession>
<dbReference type="KEGG" id="eha:Ethha_1780"/>
<gene>
    <name evidence="1" type="ordered locus">Ethha_1780</name>
</gene>
<organism evidence="1 2">
    <name type="scientific">Ethanoligenens harbinense (strain DSM 18485 / JCM 12961 / CGMCC 1.5033 / YUAN-3)</name>
    <dbReference type="NCBI Taxonomy" id="663278"/>
    <lineage>
        <taxon>Bacteria</taxon>
        <taxon>Bacillati</taxon>
        <taxon>Bacillota</taxon>
        <taxon>Clostridia</taxon>
        <taxon>Eubacteriales</taxon>
        <taxon>Oscillospiraceae</taxon>
        <taxon>Ethanoligenens</taxon>
    </lineage>
</organism>
<sequence length="149" mass="17168">MEKNNVKRGTRYTRGVLHIVAHNSVHPRCNGEIGNPVLEKLNSKPVNMALCAVTHKVVNIIFTVLHDQKPFDLRNPEMHARKLREHHLLTVVQYSPESGKLSPMAKGLPDFVFFLFKKIAQPIAFSWLVSNWSRISDKTGYQRFMETYL</sequence>
<proteinExistence type="predicted"/>
<reference evidence="1 2" key="1">
    <citation type="submission" date="2010-12" db="EMBL/GenBank/DDBJ databases">
        <title>Complete sequence of Ethanoligenens harbinense YUAN-3.</title>
        <authorList>
            <person name="Lucas S."/>
            <person name="Copeland A."/>
            <person name="Lapidus A."/>
            <person name="Cheng J.-F."/>
            <person name="Bruce D."/>
            <person name="Goodwin L."/>
            <person name="Pitluck S."/>
            <person name="Chertkov O."/>
            <person name="Misra M."/>
            <person name="Detter J.C."/>
            <person name="Han C."/>
            <person name="Tapia R."/>
            <person name="Land M."/>
            <person name="Hauser L."/>
            <person name="Jeffries C."/>
            <person name="Kyrpides N."/>
            <person name="Ivanova N."/>
            <person name="Mikhailova N."/>
            <person name="Wang A."/>
            <person name="Mouttaki H."/>
            <person name="He Z."/>
            <person name="Zhou J."/>
            <person name="Hemme C.L."/>
            <person name="Woyke T."/>
        </authorList>
    </citation>
    <scope>NUCLEOTIDE SEQUENCE [LARGE SCALE GENOMIC DNA]</scope>
    <source>
        <strain evidence="2">DSM 18485 / JCM 12961 / CGMCC 1.5033 / YUAN-3</strain>
    </source>
</reference>
<evidence type="ECO:0000313" key="2">
    <source>
        <dbReference type="Proteomes" id="UP000001551"/>
    </source>
</evidence>
<dbReference type="AlphaFoldDB" id="E6U9L9"/>
<evidence type="ECO:0000313" key="1">
    <source>
        <dbReference type="EMBL" id="ADU27305.1"/>
    </source>
</evidence>
<protein>
    <submittedName>
        <fullName evidence="1">Uncharacterized protein</fullName>
    </submittedName>
</protein>
<dbReference type="eggNOG" id="COG3547">
    <property type="taxonomic scope" value="Bacteria"/>
</dbReference>
<name>E6U9L9_ETHHY</name>
<dbReference type="Proteomes" id="UP000001551">
    <property type="component" value="Chromosome"/>
</dbReference>
<dbReference type="EMBL" id="CP002400">
    <property type="protein sequence ID" value="ADU27305.1"/>
    <property type="molecule type" value="Genomic_DNA"/>
</dbReference>